<feature type="region of interest" description="Disordered" evidence="1">
    <location>
        <begin position="1"/>
        <end position="23"/>
    </location>
</feature>
<evidence type="ECO:0000313" key="3">
    <source>
        <dbReference type="EMBL" id="SHI19791.1"/>
    </source>
</evidence>
<protein>
    <recommendedName>
        <fullName evidence="2">eCIS core domain-containing protein</fullName>
    </recommendedName>
</protein>
<organism evidence="3 4">
    <name type="scientific">Vibrio aerogenes CECT 7868</name>
    <dbReference type="NCBI Taxonomy" id="1216006"/>
    <lineage>
        <taxon>Bacteria</taxon>
        <taxon>Pseudomonadati</taxon>
        <taxon>Pseudomonadota</taxon>
        <taxon>Gammaproteobacteria</taxon>
        <taxon>Vibrionales</taxon>
        <taxon>Vibrionaceae</taxon>
        <taxon>Vibrio</taxon>
    </lineage>
</organism>
<dbReference type="Pfam" id="PF13699">
    <property type="entry name" value="eCIS_core"/>
    <property type="match status" value="1"/>
</dbReference>
<reference evidence="3 4" key="1">
    <citation type="submission" date="2016-11" db="EMBL/GenBank/DDBJ databases">
        <authorList>
            <person name="Jaros S."/>
            <person name="Januszkiewicz K."/>
            <person name="Wedrychowicz H."/>
        </authorList>
    </citation>
    <scope>NUCLEOTIDE SEQUENCE [LARGE SCALE GENOMIC DNA]</scope>
    <source>
        <strain evidence="3 4">CECT 7868</strain>
    </source>
</reference>
<dbReference type="Proteomes" id="UP000184608">
    <property type="component" value="Unassembled WGS sequence"/>
</dbReference>
<evidence type="ECO:0000256" key="1">
    <source>
        <dbReference type="SAM" id="MobiDB-lite"/>
    </source>
</evidence>
<dbReference type="InterPro" id="IPR025295">
    <property type="entry name" value="eCIS_core_dom"/>
</dbReference>
<dbReference type="STRING" id="1216006.VA7868_02349"/>
<keyword evidence="4" id="KW-1185">Reference proteome</keyword>
<dbReference type="OrthoDB" id="292792at2"/>
<gene>
    <name evidence="3" type="ORF">VA7868_02349</name>
</gene>
<dbReference type="RefSeq" id="WP_073604019.1">
    <property type="nucleotide sequence ID" value="NZ_FQXZ01000023.1"/>
</dbReference>
<name>A0A1M5Z6H0_9VIBR</name>
<accession>A0A1M5Z6H0</accession>
<evidence type="ECO:0000259" key="2">
    <source>
        <dbReference type="Pfam" id="PF13699"/>
    </source>
</evidence>
<evidence type="ECO:0000313" key="4">
    <source>
        <dbReference type="Proteomes" id="UP000184608"/>
    </source>
</evidence>
<proteinExistence type="predicted"/>
<dbReference type="EMBL" id="FQXZ01000023">
    <property type="protein sequence ID" value="SHI19791.1"/>
    <property type="molecule type" value="Genomic_DNA"/>
</dbReference>
<dbReference type="AlphaFoldDB" id="A0A1M5Z6H0"/>
<sequence>MYQEEQEPAPMPVQRKNNTGLPDHIKAGVEHLSGMSMDHVRVSYNSPRPAQLNAHAYAQGNRILMAPGQAHHVAHEAWHVVQQAQGRVAPTTQFAGQAINDSPALEREADVMGAKAASVGRGLV</sequence>
<feature type="domain" description="eCIS core" evidence="2">
    <location>
        <begin position="21"/>
        <end position="86"/>
    </location>
</feature>